<dbReference type="EMBL" id="JABTTE010000039">
    <property type="protein sequence ID" value="NSL53324.1"/>
    <property type="molecule type" value="Genomic_DNA"/>
</dbReference>
<evidence type="ECO:0000256" key="3">
    <source>
        <dbReference type="ARBA" id="ARBA00023002"/>
    </source>
</evidence>
<dbReference type="GO" id="GO:0046872">
    <property type="term" value="F:metal ion binding"/>
    <property type="evidence" value="ECO:0007669"/>
    <property type="project" value="UniProtKB-KW"/>
</dbReference>
<evidence type="ECO:0000256" key="5">
    <source>
        <dbReference type="ARBA" id="ARBA00023014"/>
    </source>
</evidence>
<evidence type="ECO:0000256" key="2">
    <source>
        <dbReference type="ARBA" id="ARBA00022723"/>
    </source>
</evidence>
<dbReference type="PANTHER" id="PTHR43498">
    <property type="entry name" value="FERREDOXIN:COB-COM HETERODISULFIDE REDUCTASE SUBUNIT A"/>
    <property type="match status" value="1"/>
</dbReference>
<dbReference type="InterPro" id="IPR039650">
    <property type="entry name" value="HdrA-like"/>
</dbReference>
<dbReference type="Proteomes" id="UP000625804">
    <property type="component" value="Unassembled WGS sequence"/>
</dbReference>
<dbReference type="SUPFAM" id="SSF51905">
    <property type="entry name" value="FAD/NAD(P)-binding domain"/>
    <property type="match status" value="1"/>
</dbReference>
<keyword evidence="3" id="KW-0560">Oxidoreductase</keyword>
<reference evidence="7" key="1">
    <citation type="submission" date="2020-06" db="EMBL/GenBank/DDBJ databases">
        <title>A novel thermopfilic bacterium from Erzurum, Turkey.</title>
        <authorList>
            <person name="Adiguzel A."/>
            <person name="Ay H."/>
            <person name="Baltaci M.O."/>
        </authorList>
    </citation>
    <scope>NUCLEOTIDE SEQUENCE</scope>
    <source>
        <strain evidence="7">P2</strain>
    </source>
</reference>
<dbReference type="RefSeq" id="WP_173732544.1">
    <property type="nucleotide sequence ID" value="NZ_JABTTE010000039.1"/>
</dbReference>
<dbReference type="Pfam" id="PF12831">
    <property type="entry name" value="FAD_oxidored"/>
    <property type="match status" value="1"/>
</dbReference>
<evidence type="ECO:0000256" key="4">
    <source>
        <dbReference type="ARBA" id="ARBA00023004"/>
    </source>
</evidence>
<accession>A0A8J8GH72</accession>
<evidence type="ECO:0000256" key="6">
    <source>
        <dbReference type="SAM" id="SignalP"/>
    </source>
</evidence>
<feature type="chain" id="PRO_5038909420" evidence="6">
    <location>
        <begin position="21"/>
        <end position="582"/>
    </location>
</feature>
<keyword evidence="1" id="KW-0004">4Fe-4S</keyword>
<proteinExistence type="predicted"/>
<name>A0A8J8GH72_9BACI</name>
<gene>
    <name evidence="7" type="ORF">HR057_16410</name>
</gene>
<dbReference type="Gene3D" id="3.50.50.60">
    <property type="entry name" value="FAD/NAD(P)-binding domain"/>
    <property type="match status" value="1"/>
</dbReference>
<evidence type="ECO:0000313" key="8">
    <source>
        <dbReference type="Proteomes" id="UP000625804"/>
    </source>
</evidence>
<dbReference type="InterPro" id="IPR036188">
    <property type="entry name" value="FAD/NAD-bd_sf"/>
</dbReference>
<evidence type="ECO:0000313" key="7">
    <source>
        <dbReference type="EMBL" id="NSL53324.1"/>
    </source>
</evidence>
<keyword evidence="4" id="KW-0408">Iron</keyword>
<dbReference type="GO" id="GO:0016491">
    <property type="term" value="F:oxidoreductase activity"/>
    <property type="evidence" value="ECO:0007669"/>
    <property type="project" value="UniProtKB-KW"/>
</dbReference>
<sequence>MKNKILVAFFLLISTLLVNFQGGHVAAAAEKVNYDVIVIGGEPEGIAAALSAARSGAKTLLIEERDGLGGLFTYGMMNFLDFPKDRSGKMATKGIFQEWHRKVGGGLSFVPEKAGAVFLEMVKQQPNLYLSLNTKVVKAIVEDSKIKSIVIDTKGYKKELRSHTYIDATQDADFAVLSGVPYFLGAADVGFEDKQMAVTLMIHLQGLDWNKIKQTAKSGKFGSAQVTNEGAWGFAKLRDIYKPVDPNMRLRGFNLAKNEGGYYINALQIFGVDGLDPQSKLEGIERGKKETVHILEWLKVNFPGFENAKIASFPKELYVRETRHIKSLYQLPVSDLWENKYHWDTIAYGAYPADIQAVSIDDPGAIVVNPDKYGIPFRSLVPQNMKNLLVVGRSGGYSSLAAGSVRIVATGMGTGEAAGVAAKLAVQKGLTFDEMAANKAVIKELQSILHKKGALVSPFTANYPYQDAVYYPAIRELLNARALYGNYNNNVGEKEIATNFTFTNILKQVFLVMSLTDPKYKENIEYITKYNLENASIPLTRDEVNRILSELPHPMAEIKVSGTNKMTRGEMYTLLMTIFNWS</sequence>
<keyword evidence="2" id="KW-0479">Metal-binding</keyword>
<dbReference type="AlphaFoldDB" id="A0A8J8GH72"/>
<keyword evidence="5" id="KW-0411">Iron-sulfur</keyword>
<comment type="caution">
    <text evidence="7">The sequence shown here is derived from an EMBL/GenBank/DDBJ whole genome shotgun (WGS) entry which is preliminary data.</text>
</comment>
<dbReference type="PANTHER" id="PTHR43498:SF1">
    <property type="entry name" value="COB--COM HETERODISULFIDE REDUCTASE IRON-SULFUR SUBUNIT A"/>
    <property type="match status" value="1"/>
</dbReference>
<protein>
    <submittedName>
        <fullName evidence="7">FAD-dependent oxidoreductase</fullName>
    </submittedName>
</protein>
<dbReference type="GO" id="GO:0051539">
    <property type="term" value="F:4 iron, 4 sulfur cluster binding"/>
    <property type="evidence" value="ECO:0007669"/>
    <property type="project" value="UniProtKB-KW"/>
</dbReference>
<keyword evidence="8" id="KW-1185">Reference proteome</keyword>
<organism evidence="7 8">
    <name type="scientific">Calidifontibacillus erzurumensis</name>
    <dbReference type="NCBI Taxonomy" id="2741433"/>
    <lineage>
        <taxon>Bacteria</taxon>
        <taxon>Bacillati</taxon>
        <taxon>Bacillota</taxon>
        <taxon>Bacilli</taxon>
        <taxon>Bacillales</taxon>
        <taxon>Bacillaceae</taxon>
        <taxon>Calidifontibacillus/Schinkia group</taxon>
        <taxon>Calidifontibacillus</taxon>
    </lineage>
</organism>
<keyword evidence="6" id="KW-0732">Signal</keyword>
<evidence type="ECO:0000256" key="1">
    <source>
        <dbReference type="ARBA" id="ARBA00022485"/>
    </source>
</evidence>
<feature type="signal peptide" evidence="6">
    <location>
        <begin position="1"/>
        <end position="20"/>
    </location>
</feature>